<evidence type="ECO:0000256" key="1">
    <source>
        <dbReference type="ARBA" id="ARBA00000830"/>
    </source>
</evidence>
<dbReference type="EC" id="3.1.3.18" evidence="4"/>
<evidence type="ECO:0000313" key="5">
    <source>
        <dbReference type="EMBL" id="ATG42740.1"/>
    </source>
</evidence>
<dbReference type="InterPro" id="IPR023198">
    <property type="entry name" value="PGP-like_dom2"/>
</dbReference>
<keyword evidence="5" id="KW-0378">Hydrolase</keyword>
<accession>A0AAN1GPK1</accession>
<proteinExistence type="inferred from homology"/>
<dbReference type="InterPro" id="IPR006439">
    <property type="entry name" value="HAD-SF_hydro_IA"/>
</dbReference>
<evidence type="ECO:0000313" key="6">
    <source>
        <dbReference type="Proteomes" id="UP000218606"/>
    </source>
</evidence>
<comment type="pathway">
    <text evidence="2">Organic acid metabolism; glycolate biosynthesis; glycolate from 2-phosphoglycolate: step 1/1.</text>
</comment>
<dbReference type="GO" id="GO:0008967">
    <property type="term" value="F:phosphoglycolate phosphatase activity"/>
    <property type="evidence" value="ECO:0007669"/>
    <property type="project" value="UniProtKB-EC"/>
</dbReference>
<protein>
    <recommendedName>
        <fullName evidence="4">phosphoglycolate phosphatase</fullName>
        <ecNumber evidence="4">3.1.3.18</ecNumber>
    </recommendedName>
</protein>
<dbReference type="EMBL" id="CP010767">
    <property type="protein sequence ID" value="ATG42740.1"/>
    <property type="molecule type" value="Genomic_DNA"/>
</dbReference>
<dbReference type="InterPro" id="IPR023214">
    <property type="entry name" value="HAD_sf"/>
</dbReference>
<comment type="similarity">
    <text evidence="3">Belongs to the HAD-like hydrolase superfamily. CbbY/CbbZ/Gph/YieH family.</text>
</comment>
<dbReference type="Proteomes" id="UP000218606">
    <property type="component" value="Chromosome"/>
</dbReference>
<dbReference type="InterPro" id="IPR050155">
    <property type="entry name" value="HAD-like_hydrolase_sf"/>
</dbReference>
<dbReference type="PANTHER" id="PTHR43434">
    <property type="entry name" value="PHOSPHOGLYCOLATE PHOSPHATASE"/>
    <property type="match status" value="1"/>
</dbReference>
<dbReference type="InterPro" id="IPR036412">
    <property type="entry name" value="HAD-like_sf"/>
</dbReference>
<evidence type="ECO:0000256" key="2">
    <source>
        <dbReference type="ARBA" id="ARBA00004818"/>
    </source>
</evidence>
<dbReference type="AlphaFoldDB" id="A0AAN1GPK1"/>
<dbReference type="InterPro" id="IPR041492">
    <property type="entry name" value="HAD_2"/>
</dbReference>
<evidence type="ECO:0000256" key="4">
    <source>
        <dbReference type="ARBA" id="ARBA00013078"/>
    </source>
</evidence>
<sequence>MPVDALLFDKDGTLFDFAETWNRWTGRMLDLLSEGDTDRLQAMAAAIDFDLETGKILPSSLVIASTNRQVAEALAPHVPQMDLDQLELYMAESAGEADLAEAVPLAAFLDDLLARGKVLGVMTNDAELSAKSQLSRSGVLDRFAFVAGFDSGHGAKPDADPLLAFCAATGIAPGRTAMVGDSLHDLEAGLAAGMQRIGVLTGLAGAADLEAHADVVLPDIGHIPGWLDR</sequence>
<dbReference type="SFLD" id="SFLDS00003">
    <property type="entry name" value="Haloacid_Dehalogenase"/>
    <property type="match status" value="1"/>
</dbReference>
<dbReference type="RefSeq" id="WP_096870857.1">
    <property type="nucleotide sequence ID" value="NZ_CP010715.1"/>
</dbReference>
<name>A0AAN1GPK1_9RHOB</name>
<dbReference type="SFLD" id="SFLDG01129">
    <property type="entry name" value="C1.5:_HAD__Beta-PGM__Phosphata"/>
    <property type="match status" value="1"/>
</dbReference>
<dbReference type="PANTHER" id="PTHR43434:SF1">
    <property type="entry name" value="PHOSPHOGLYCOLATE PHOSPHATASE"/>
    <property type="match status" value="1"/>
</dbReference>
<comment type="catalytic activity">
    <reaction evidence="1">
        <text>2-phosphoglycolate + H2O = glycolate + phosphate</text>
        <dbReference type="Rhea" id="RHEA:14369"/>
        <dbReference type="ChEBI" id="CHEBI:15377"/>
        <dbReference type="ChEBI" id="CHEBI:29805"/>
        <dbReference type="ChEBI" id="CHEBI:43474"/>
        <dbReference type="ChEBI" id="CHEBI:58033"/>
        <dbReference type="EC" id="3.1.3.18"/>
    </reaction>
</comment>
<dbReference type="SUPFAM" id="SSF56784">
    <property type="entry name" value="HAD-like"/>
    <property type="match status" value="1"/>
</dbReference>
<dbReference type="Gene3D" id="1.10.150.240">
    <property type="entry name" value="Putative phosphatase, domain 2"/>
    <property type="match status" value="1"/>
</dbReference>
<organism evidence="5 6">
    <name type="scientific">Phaeobacter piscinae</name>
    <dbReference type="NCBI Taxonomy" id="1580596"/>
    <lineage>
        <taxon>Bacteria</taxon>
        <taxon>Pseudomonadati</taxon>
        <taxon>Pseudomonadota</taxon>
        <taxon>Alphaproteobacteria</taxon>
        <taxon>Rhodobacterales</taxon>
        <taxon>Roseobacteraceae</taxon>
        <taxon>Phaeobacter</taxon>
    </lineage>
</organism>
<gene>
    <name evidence="5" type="ORF">PhaeoP13_00782</name>
</gene>
<evidence type="ECO:0000256" key="3">
    <source>
        <dbReference type="ARBA" id="ARBA00006171"/>
    </source>
</evidence>
<dbReference type="NCBIfam" id="TIGR01549">
    <property type="entry name" value="HAD-SF-IA-v1"/>
    <property type="match status" value="1"/>
</dbReference>
<dbReference type="Gene3D" id="3.40.50.1000">
    <property type="entry name" value="HAD superfamily/HAD-like"/>
    <property type="match status" value="1"/>
</dbReference>
<dbReference type="GO" id="GO:0006281">
    <property type="term" value="P:DNA repair"/>
    <property type="evidence" value="ECO:0007669"/>
    <property type="project" value="TreeGrafter"/>
</dbReference>
<dbReference type="Pfam" id="PF13419">
    <property type="entry name" value="HAD_2"/>
    <property type="match status" value="1"/>
</dbReference>
<reference evidence="5 6" key="1">
    <citation type="journal article" date="2017" name="Front. Microbiol.">
        <title>Phaeobacter piscinae sp. nov., a species of the Roseobacter group and potential aquaculture probiont.</title>
        <authorList>
            <person name="Sonnenschein E.C."/>
            <person name="Phippen C.B.W."/>
            <person name="Nielsen K.F."/>
            <person name="Mateiu R.V."/>
            <person name="Melchiorsen J."/>
            <person name="Gram L."/>
            <person name="Overmann J."/>
            <person name="Freese H.M."/>
        </authorList>
    </citation>
    <scope>NUCLEOTIDE SEQUENCE [LARGE SCALE GENOMIC DNA]</scope>
    <source>
        <strain evidence="5 6">P13</strain>
    </source>
</reference>